<keyword evidence="4" id="KW-1185">Reference proteome</keyword>
<evidence type="ECO:0000259" key="2">
    <source>
        <dbReference type="Pfam" id="PF13439"/>
    </source>
</evidence>
<evidence type="ECO:0000313" key="3">
    <source>
        <dbReference type="EMBL" id="RQW10860.1"/>
    </source>
</evidence>
<proteinExistence type="predicted"/>
<gene>
    <name evidence="3" type="ORF">EH198_13980</name>
</gene>
<name>A0A3N9P608_9BACL</name>
<dbReference type="InterPro" id="IPR001296">
    <property type="entry name" value="Glyco_trans_1"/>
</dbReference>
<dbReference type="Gene3D" id="3.40.50.2000">
    <property type="entry name" value="Glycogen Phosphorylase B"/>
    <property type="match status" value="2"/>
</dbReference>
<dbReference type="PANTHER" id="PTHR12526">
    <property type="entry name" value="GLYCOSYLTRANSFERASE"/>
    <property type="match status" value="1"/>
</dbReference>
<feature type="domain" description="Glycosyl transferase family 1" evidence="1">
    <location>
        <begin position="165"/>
        <end position="321"/>
    </location>
</feature>
<dbReference type="Pfam" id="PF00534">
    <property type="entry name" value="Glycos_transf_1"/>
    <property type="match status" value="1"/>
</dbReference>
<evidence type="ECO:0000259" key="1">
    <source>
        <dbReference type="Pfam" id="PF00534"/>
    </source>
</evidence>
<dbReference type="RefSeq" id="WP_124696137.1">
    <property type="nucleotide sequence ID" value="NZ_JBHUFE010000013.1"/>
</dbReference>
<evidence type="ECO:0000313" key="4">
    <source>
        <dbReference type="Proteomes" id="UP000282529"/>
    </source>
</evidence>
<feature type="domain" description="Glycosyltransferase subfamily 4-like N-terminal" evidence="2">
    <location>
        <begin position="15"/>
        <end position="156"/>
    </location>
</feature>
<dbReference type="Proteomes" id="UP000282529">
    <property type="component" value="Unassembled WGS sequence"/>
</dbReference>
<sequence length="364" mass="40316">MRILHVANHVKESGNGIVNVMIDLACEQTARNHQVGIISAGGQYEELLTRYHIRHYRLDQTRKPAQLMRAVFDFRRMVADFAPDIIHAHMMTGAVLARFLRGFRKYKIVTHVHNEFQKSADFMKVGDRVIAVSQAVCDAMASRGVKRDKLRVILNGTIGSPRNSDSGPEPLEGRAIVTVAGMYERKGISDLIDAFNLLAGCHPDVKLYIVGDGPDRARFEEHASSSPYSGRIRFAGFQSESRRWMKAADVFVLASHKEPFGLVLIEARESGCAIVATEVDGIPEALDHGESGILVPPRDAKTLADAIARLLDDDVMRQHYRARSGMGLDYYRAGRMAEEMLGVYRELLPGASPLAEVPGTKHGL</sequence>
<dbReference type="Pfam" id="PF13439">
    <property type="entry name" value="Glyco_transf_4"/>
    <property type="match status" value="1"/>
</dbReference>
<reference evidence="3 4" key="1">
    <citation type="submission" date="2018-11" db="EMBL/GenBank/DDBJ databases">
        <title>Genome sequence of strain 7197.</title>
        <authorList>
            <person name="Gao J."/>
            <person name="Sun J."/>
        </authorList>
    </citation>
    <scope>NUCLEOTIDE SEQUENCE [LARGE SCALE GENOMIC DNA]</scope>
    <source>
        <strain evidence="3 4">7197</strain>
    </source>
</reference>
<accession>A0A3N9P608</accession>
<dbReference type="CDD" id="cd03801">
    <property type="entry name" value="GT4_PimA-like"/>
    <property type="match status" value="1"/>
</dbReference>
<dbReference type="AlphaFoldDB" id="A0A3N9P608"/>
<dbReference type="EMBL" id="RQPI01000007">
    <property type="protein sequence ID" value="RQW10860.1"/>
    <property type="molecule type" value="Genomic_DNA"/>
</dbReference>
<dbReference type="InterPro" id="IPR028098">
    <property type="entry name" value="Glyco_trans_4-like_N"/>
</dbReference>
<dbReference type="GO" id="GO:0016757">
    <property type="term" value="F:glycosyltransferase activity"/>
    <property type="evidence" value="ECO:0007669"/>
    <property type="project" value="InterPro"/>
</dbReference>
<protein>
    <submittedName>
        <fullName evidence="3">Glycosyltransferase family 1 protein</fullName>
    </submittedName>
</protein>
<dbReference type="PANTHER" id="PTHR12526:SF630">
    <property type="entry name" value="GLYCOSYLTRANSFERASE"/>
    <property type="match status" value="1"/>
</dbReference>
<dbReference type="OrthoDB" id="9804196at2"/>
<comment type="caution">
    <text evidence="3">The sequence shown here is derived from an EMBL/GenBank/DDBJ whole genome shotgun (WGS) entry which is preliminary data.</text>
</comment>
<dbReference type="SUPFAM" id="SSF53756">
    <property type="entry name" value="UDP-Glycosyltransferase/glycogen phosphorylase"/>
    <property type="match status" value="1"/>
</dbReference>
<keyword evidence="3" id="KW-0808">Transferase</keyword>
<organism evidence="3 4">
    <name type="scientific">Paenibacillus rhizophilus</name>
    <dbReference type="NCBI Taxonomy" id="1850366"/>
    <lineage>
        <taxon>Bacteria</taxon>
        <taxon>Bacillati</taxon>
        <taxon>Bacillota</taxon>
        <taxon>Bacilli</taxon>
        <taxon>Bacillales</taxon>
        <taxon>Paenibacillaceae</taxon>
        <taxon>Paenibacillus</taxon>
    </lineage>
</organism>